<evidence type="ECO:0000313" key="4">
    <source>
        <dbReference type="Proteomes" id="UP000054408"/>
    </source>
</evidence>
<feature type="region of interest" description="Disordered" evidence="1">
    <location>
        <begin position="577"/>
        <end position="600"/>
    </location>
</feature>
<protein>
    <recommendedName>
        <fullName evidence="5">TRP C-terminal domain-containing protein</fullName>
    </recommendedName>
</protein>
<keyword evidence="2" id="KW-1133">Transmembrane helix</keyword>
<keyword evidence="2" id="KW-0812">Transmembrane</keyword>
<dbReference type="GeneID" id="25565583"/>
<dbReference type="RefSeq" id="XP_013757094.1">
    <property type="nucleotide sequence ID" value="XM_013901640.1"/>
</dbReference>
<sequence>MSSCHATAVPKTLTVSVGTSNTALNAIPGGAYDTISGTKYEIDEYNLALGASFGANAISSTTGRYWFEPGTTSLEFQKFQLDSATTLLVSYSLEAVSEISKPLTVSPWTDNGALSTLSFSAPISIAATSGNNVVVSSSNIASMFSALVEESNFDEDHLVLRMAQDGSTCSGTCRIFLPINIHLTYYEVCPPVTFASGTASNARTGANFAAVSEAVTVGCTGGMYLSGAPSGEFFLAPSSAPLEGGLLHVLWHSQAEFLARTTFSFRLSADVGAPDAPAPVEVPVEWSADRHALVFTSPSTNYTGYMDLELRRYNASSGATAGVFGLGGLLQIVDHGCFAPGSVHYDGRCQSCTKFPGAYCPGGSRMWPLPGYWRRRMSPINAPDGTRLTSVCAEGYAGEFCAVCASGYFADNGVCRSCGSDDSARADLAIVVITAGAFVAIVATSLATLSARRLVQGISTLLLVQQVAMASRIGLQQLDDESTPAWAAALVRIAATINFEVETVRPGCTVPRISFVTVYVGTLALMAMAACVFVTAVLLRIVTKRMRLPVGQLSAISLISESSDSLGSPSSILSHSSTLSSSSSSTSSSTSSSRDHVPVITVSESRERRNSILYASRESDAISLVELPEFPSVASRGKSRRRRRKRRNGDKAAFPSIAEVEQQEEALVVAHDAKGDIVVVSFRARLVHAMIILAAIAYLQVCVRSLQGVYCVRVGDGSLRLAVELPVRCYEGTHLALSVMIWPMVVLFCAGFPAFALTMGLRADAVSRSAHVRELLRERYGVLIRGLRPGRQWFRALQFVVTLAFASETVFIVEPATRLFAAVLNFSLNLVLMALVDPFEDKLHTMLSFATGLFSCAKILYFVWRETSGGLLFLIALAIVVVLSSFALTLAVWNMLRRTQALARVHTVEAGLTGTASVAAAPAMTGMADGSSKDQPERQRSVSLTRTAFDVVLDSDGDLGMASNEMDESSLSRAGTACSIVDDASAAQAKSSPTLHPPAAGRGKLKRNITIRSTSGNVSGNTSGNVSSEISGEIADVGRLSRIRSEQASPTRRRKRRSTIKLKPKPEFVPPMSSISLVSLTQPDDKLDRELGDDLNAIFEAQVAARTPSRLSSSSLQTRRQTLTPTESSSRLSSGNLQTRRRTLTPTESSSCPSSSQQRRRVRRRKISP</sequence>
<name>A0A0L0DD46_THETB</name>
<dbReference type="Proteomes" id="UP000054408">
    <property type="component" value="Unassembled WGS sequence"/>
</dbReference>
<feature type="transmembrane region" description="Helical" evidence="2">
    <location>
        <begin position="793"/>
        <end position="813"/>
    </location>
</feature>
<proteinExistence type="predicted"/>
<feature type="transmembrane region" description="Helical" evidence="2">
    <location>
        <begin position="686"/>
        <end position="706"/>
    </location>
</feature>
<feature type="transmembrane region" description="Helical" evidence="2">
    <location>
        <begin position="843"/>
        <end position="864"/>
    </location>
</feature>
<dbReference type="EMBL" id="GL349460">
    <property type="protein sequence ID" value="KNC50267.1"/>
    <property type="molecule type" value="Genomic_DNA"/>
</dbReference>
<feature type="transmembrane region" description="Helical" evidence="2">
    <location>
        <begin position="819"/>
        <end position="836"/>
    </location>
</feature>
<feature type="transmembrane region" description="Helical" evidence="2">
    <location>
        <begin position="428"/>
        <end position="447"/>
    </location>
</feature>
<gene>
    <name evidence="3" type="ORF">AMSG_06426</name>
</gene>
<feature type="compositionally biased region" description="Low complexity" evidence="1">
    <location>
        <begin position="1013"/>
        <end position="1028"/>
    </location>
</feature>
<keyword evidence="2" id="KW-0472">Membrane</keyword>
<reference evidence="3 4" key="1">
    <citation type="submission" date="2010-05" db="EMBL/GenBank/DDBJ databases">
        <title>The Genome Sequence of Thecamonas trahens ATCC 50062.</title>
        <authorList>
            <consortium name="The Broad Institute Genome Sequencing Platform"/>
            <person name="Russ C."/>
            <person name="Cuomo C."/>
            <person name="Shea T."/>
            <person name="Young S.K."/>
            <person name="Zeng Q."/>
            <person name="Koehrsen M."/>
            <person name="Haas B."/>
            <person name="Borodovsky M."/>
            <person name="Guigo R."/>
            <person name="Alvarado L."/>
            <person name="Berlin A."/>
            <person name="Bochicchio J."/>
            <person name="Borenstein D."/>
            <person name="Chapman S."/>
            <person name="Chen Z."/>
            <person name="Freedman E."/>
            <person name="Gellesch M."/>
            <person name="Goldberg J."/>
            <person name="Griggs A."/>
            <person name="Gujja S."/>
            <person name="Heilman E."/>
            <person name="Heiman D."/>
            <person name="Hepburn T."/>
            <person name="Howarth C."/>
            <person name="Jen D."/>
            <person name="Larson L."/>
            <person name="Mehta T."/>
            <person name="Park D."/>
            <person name="Pearson M."/>
            <person name="Roberts A."/>
            <person name="Saif S."/>
            <person name="Shenoy N."/>
            <person name="Sisk P."/>
            <person name="Stolte C."/>
            <person name="Sykes S."/>
            <person name="Thomson T."/>
            <person name="Walk T."/>
            <person name="White J."/>
            <person name="Yandava C."/>
            <person name="Burger G."/>
            <person name="Gray M.W."/>
            <person name="Holland P.W.H."/>
            <person name="King N."/>
            <person name="Lang F.B.F."/>
            <person name="Roger A.J."/>
            <person name="Ruiz-Trillo I."/>
            <person name="Lander E."/>
            <person name="Nusbaum C."/>
        </authorList>
    </citation>
    <scope>NUCLEOTIDE SEQUENCE [LARGE SCALE GENOMIC DNA]</scope>
    <source>
        <strain evidence="3 4">ATCC 50062</strain>
    </source>
</reference>
<feature type="transmembrane region" description="Helical" evidence="2">
    <location>
        <begin position="516"/>
        <end position="539"/>
    </location>
</feature>
<evidence type="ECO:0008006" key="5">
    <source>
        <dbReference type="Google" id="ProtNLM"/>
    </source>
</evidence>
<evidence type="ECO:0000256" key="1">
    <source>
        <dbReference type="SAM" id="MobiDB-lite"/>
    </source>
</evidence>
<evidence type="ECO:0000313" key="3">
    <source>
        <dbReference type="EMBL" id="KNC50267.1"/>
    </source>
</evidence>
<evidence type="ECO:0000256" key="2">
    <source>
        <dbReference type="SAM" id="Phobius"/>
    </source>
</evidence>
<feature type="compositionally biased region" description="Low complexity" evidence="1">
    <location>
        <begin position="1109"/>
        <end position="1124"/>
    </location>
</feature>
<feature type="transmembrane region" description="Helical" evidence="2">
    <location>
        <begin position="740"/>
        <end position="761"/>
    </location>
</feature>
<feature type="compositionally biased region" description="Polar residues" evidence="1">
    <location>
        <begin position="1125"/>
        <end position="1148"/>
    </location>
</feature>
<dbReference type="PANTHER" id="PTHR11319">
    <property type="entry name" value="G PROTEIN-COUPLED RECEPTOR-RELATED"/>
    <property type="match status" value="1"/>
</dbReference>
<feature type="region of interest" description="Disordered" evidence="1">
    <location>
        <begin position="985"/>
        <end position="1074"/>
    </location>
</feature>
<organism evidence="3 4">
    <name type="scientific">Thecamonas trahens ATCC 50062</name>
    <dbReference type="NCBI Taxonomy" id="461836"/>
    <lineage>
        <taxon>Eukaryota</taxon>
        <taxon>Apusozoa</taxon>
        <taxon>Apusomonadida</taxon>
        <taxon>Apusomonadidae</taxon>
        <taxon>Thecamonas</taxon>
    </lineage>
</organism>
<feature type="region of interest" description="Disordered" evidence="1">
    <location>
        <begin position="1105"/>
        <end position="1169"/>
    </location>
</feature>
<keyword evidence="4" id="KW-1185">Reference proteome</keyword>
<feature type="compositionally biased region" description="Basic residues" evidence="1">
    <location>
        <begin position="1051"/>
        <end position="1063"/>
    </location>
</feature>
<dbReference type="AlphaFoldDB" id="A0A0L0DD46"/>
<dbReference type="PANTHER" id="PTHR11319:SF35">
    <property type="entry name" value="OUTER MEMBRANE PROTEIN PMPC-RELATED"/>
    <property type="match status" value="1"/>
</dbReference>
<feature type="compositionally biased region" description="Basic residues" evidence="1">
    <location>
        <begin position="1158"/>
        <end position="1169"/>
    </location>
</feature>
<accession>A0A0L0DD46</accession>
<feature type="transmembrane region" description="Helical" evidence="2">
    <location>
        <begin position="870"/>
        <end position="896"/>
    </location>
</feature>
<feature type="compositionally biased region" description="Low complexity" evidence="1">
    <location>
        <begin position="577"/>
        <end position="592"/>
    </location>
</feature>